<feature type="compositionally biased region" description="Basic and acidic residues" evidence="1">
    <location>
        <begin position="91"/>
        <end position="102"/>
    </location>
</feature>
<gene>
    <name evidence="2" type="ORF">C8A01DRAFT_20071</name>
</gene>
<evidence type="ECO:0000313" key="2">
    <source>
        <dbReference type="EMBL" id="KAK4032934.1"/>
    </source>
</evidence>
<keyword evidence="3" id="KW-1185">Reference proteome</keyword>
<comment type="caution">
    <text evidence="2">The sequence shown here is derived from an EMBL/GenBank/DDBJ whole genome shotgun (WGS) entry which is preliminary data.</text>
</comment>
<dbReference type="EMBL" id="MU854563">
    <property type="protein sequence ID" value="KAK4032934.1"/>
    <property type="molecule type" value="Genomic_DNA"/>
</dbReference>
<organism evidence="2 3">
    <name type="scientific">Parachaetomium inaequale</name>
    <dbReference type="NCBI Taxonomy" id="2588326"/>
    <lineage>
        <taxon>Eukaryota</taxon>
        <taxon>Fungi</taxon>
        <taxon>Dikarya</taxon>
        <taxon>Ascomycota</taxon>
        <taxon>Pezizomycotina</taxon>
        <taxon>Sordariomycetes</taxon>
        <taxon>Sordariomycetidae</taxon>
        <taxon>Sordariales</taxon>
        <taxon>Chaetomiaceae</taxon>
        <taxon>Parachaetomium</taxon>
    </lineage>
</organism>
<dbReference type="Proteomes" id="UP001303115">
    <property type="component" value="Unassembled WGS sequence"/>
</dbReference>
<sequence>KGTKFIRPSGNPGEKKLKAPLFAAARLPPKTAIGGRGHRPLTLSFYGFGTRVSSFPRPAIPTRLGGSMRKNPVTPRQAPRAVTSRSVHLCDPTRDDSLLPAN</sequence>
<proteinExistence type="predicted"/>
<feature type="region of interest" description="Disordered" evidence="1">
    <location>
        <begin position="57"/>
        <end position="102"/>
    </location>
</feature>
<accession>A0AAN6P770</accession>
<dbReference type="AlphaFoldDB" id="A0AAN6P770"/>
<protein>
    <submittedName>
        <fullName evidence="2">Uncharacterized protein</fullName>
    </submittedName>
</protein>
<evidence type="ECO:0000313" key="3">
    <source>
        <dbReference type="Proteomes" id="UP001303115"/>
    </source>
</evidence>
<feature type="non-terminal residue" evidence="2">
    <location>
        <position position="1"/>
    </location>
</feature>
<reference evidence="3" key="1">
    <citation type="journal article" date="2023" name="Mol. Phylogenet. Evol.">
        <title>Genome-scale phylogeny and comparative genomics of the fungal order Sordariales.</title>
        <authorList>
            <person name="Hensen N."/>
            <person name="Bonometti L."/>
            <person name="Westerberg I."/>
            <person name="Brannstrom I.O."/>
            <person name="Guillou S."/>
            <person name="Cros-Aarteil S."/>
            <person name="Calhoun S."/>
            <person name="Haridas S."/>
            <person name="Kuo A."/>
            <person name="Mondo S."/>
            <person name="Pangilinan J."/>
            <person name="Riley R."/>
            <person name="LaButti K."/>
            <person name="Andreopoulos B."/>
            <person name="Lipzen A."/>
            <person name="Chen C."/>
            <person name="Yan M."/>
            <person name="Daum C."/>
            <person name="Ng V."/>
            <person name="Clum A."/>
            <person name="Steindorff A."/>
            <person name="Ohm R.A."/>
            <person name="Martin F."/>
            <person name="Silar P."/>
            <person name="Natvig D.O."/>
            <person name="Lalanne C."/>
            <person name="Gautier V."/>
            <person name="Ament-Velasquez S.L."/>
            <person name="Kruys A."/>
            <person name="Hutchinson M.I."/>
            <person name="Powell A.J."/>
            <person name="Barry K."/>
            <person name="Miller A.N."/>
            <person name="Grigoriev I.V."/>
            <person name="Debuchy R."/>
            <person name="Gladieux P."/>
            <person name="Hiltunen Thoren M."/>
            <person name="Johannesson H."/>
        </authorList>
    </citation>
    <scope>NUCLEOTIDE SEQUENCE [LARGE SCALE GENOMIC DNA]</scope>
    <source>
        <strain evidence="3">CBS 284.82</strain>
    </source>
</reference>
<name>A0AAN6P770_9PEZI</name>
<evidence type="ECO:0000256" key="1">
    <source>
        <dbReference type="SAM" id="MobiDB-lite"/>
    </source>
</evidence>